<reference evidence="3" key="1">
    <citation type="submission" date="2017-10" db="EMBL/GenBank/DDBJ databases">
        <title>Rapid genome shrinkage in a self-fertile nematode reveals novel sperm competition proteins.</title>
        <authorList>
            <person name="Yin D."/>
            <person name="Schwarz E.M."/>
            <person name="Thomas C.G."/>
            <person name="Felde R.L."/>
            <person name="Korf I.F."/>
            <person name="Cutter A.D."/>
            <person name="Schartner C.M."/>
            <person name="Ralston E.J."/>
            <person name="Meyer B.J."/>
            <person name="Haag E.S."/>
        </authorList>
    </citation>
    <scope>NUCLEOTIDE SEQUENCE [LARGE SCALE GENOMIC DNA]</scope>
    <source>
        <strain evidence="3">JU1422</strain>
    </source>
</reference>
<feature type="region of interest" description="Disordered" evidence="1">
    <location>
        <begin position="101"/>
        <end position="127"/>
    </location>
</feature>
<evidence type="ECO:0000313" key="3">
    <source>
        <dbReference type="Proteomes" id="UP000230233"/>
    </source>
</evidence>
<feature type="compositionally biased region" description="Polar residues" evidence="1">
    <location>
        <begin position="382"/>
        <end position="392"/>
    </location>
</feature>
<keyword evidence="3" id="KW-1185">Reference proteome</keyword>
<feature type="compositionally biased region" description="Basic and acidic residues" evidence="1">
    <location>
        <begin position="408"/>
        <end position="422"/>
    </location>
</feature>
<name>A0A2G5STE8_9PELO</name>
<dbReference type="OrthoDB" id="10424148at2759"/>
<evidence type="ECO:0000313" key="2">
    <source>
        <dbReference type="EMBL" id="PIC18228.1"/>
    </source>
</evidence>
<dbReference type="Gene3D" id="1.10.10.60">
    <property type="entry name" value="Homeodomain-like"/>
    <property type="match status" value="1"/>
</dbReference>
<feature type="compositionally biased region" description="Polar residues" evidence="1">
    <location>
        <begin position="550"/>
        <end position="563"/>
    </location>
</feature>
<proteinExistence type="predicted"/>
<accession>A0A2G5STE8</accession>
<dbReference type="Proteomes" id="UP000230233">
    <property type="component" value="Chromosome X"/>
</dbReference>
<sequence>MIVASYAYLDSYRISSNRSPWASIFQPLSQGGLLLENLLIEKLIFKRRMSDVEDQDDLQTAATVVRKPKKVRAEVLENAYQRNRYTGEALKEIRKDTGLSSEQVRRRIHSKRERDHLAGKHVPERSDSKPSILWSEELQRCFAKHPYIFRDEAKYLIEKLKLKDINPVQLAHKFKTKSSSLQSQPEFKKKLAVYKEMKFSMRDYKNHNLSKHDGKELQRKYILLEDFFEIHKDNNEIIEYDDLVKEIDLDSELVLEWLGIRRYLESKKPPPFTSGINYREISPRSKLTASCLQDLEKFWEEGTYSIDKEAVYEELSEKHKMGRKTVQQWFTQRKRSDKIAKNKARRNEPVVNNDDFDDDVNDNMDVNGDNTPVGGRNEMESNDNSNSVQGNQVMKRKPVTSEQDNSNDDEKPLRKKANTKEDIPDDESDDESSTPYDGRSTPIRKLAMIQYEDKSKICSFCGYGHIPDRCPVFRTADARWELLRTNRMCQECLARDFGLGRHQCPSGFPIDFGCYYCKEEVHNSALCRVPKTVVDTKYFMPSGPKDGFQRQPSPDPSQMTEFNQYYGWDRRPQQDPIDPRRDQDLRGQRRHRERGQGPNRREI</sequence>
<feature type="compositionally biased region" description="Basic and acidic residues" evidence="1">
    <location>
        <begin position="337"/>
        <end position="348"/>
    </location>
</feature>
<dbReference type="EMBL" id="PDUG01000006">
    <property type="protein sequence ID" value="PIC18228.1"/>
    <property type="molecule type" value="Genomic_DNA"/>
</dbReference>
<comment type="caution">
    <text evidence="2">The sequence shown here is derived from an EMBL/GenBank/DDBJ whole genome shotgun (WGS) entry which is preliminary data.</text>
</comment>
<feature type="compositionally biased region" description="Basic and acidic residues" evidence="1">
    <location>
        <begin position="568"/>
        <end position="587"/>
    </location>
</feature>
<dbReference type="AlphaFoldDB" id="A0A2G5STE8"/>
<feature type="compositionally biased region" description="Basic and acidic residues" evidence="1">
    <location>
        <begin position="112"/>
        <end position="127"/>
    </location>
</feature>
<feature type="compositionally biased region" description="Acidic residues" evidence="1">
    <location>
        <begin position="423"/>
        <end position="432"/>
    </location>
</feature>
<feature type="region of interest" description="Disordered" evidence="1">
    <location>
        <begin position="540"/>
        <end position="603"/>
    </location>
</feature>
<feature type="region of interest" description="Disordered" evidence="1">
    <location>
        <begin position="336"/>
        <end position="441"/>
    </location>
</feature>
<organism evidence="2 3">
    <name type="scientific">Caenorhabditis nigoni</name>
    <dbReference type="NCBI Taxonomy" id="1611254"/>
    <lineage>
        <taxon>Eukaryota</taxon>
        <taxon>Metazoa</taxon>
        <taxon>Ecdysozoa</taxon>
        <taxon>Nematoda</taxon>
        <taxon>Chromadorea</taxon>
        <taxon>Rhabditida</taxon>
        <taxon>Rhabditina</taxon>
        <taxon>Rhabditomorpha</taxon>
        <taxon>Rhabditoidea</taxon>
        <taxon>Rhabditidae</taxon>
        <taxon>Peloderinae</taxon>
        <taxon>Caenorhabditis</taxon>
    </lineage>
</organism>
<protein>
    <submittedName>
        <fullName evidence="2">Uncharacterized protein</fullName>
    </submittedName>
</protein>
<gene>
    <name evidence="2" type="primary">Cnig_chr_X.g24196</name>
    <name evidence="2" type="ORF">B9Z55_024196</name>
</gene>
<evidence type="ECO:0000256" key="1">
    <source>
        <dbReference type="SAM" id="MobiDB-lite"/>
    </source>
</evidence>